<sequence>MAVDVDMDEDLLSEEISVSNVSEFLQNALDSSIRWPLLNELSERLEGIGGNSKEMMKVNRWFKEQLEAIRTHGATGVDGLKRSQIVSNLLEVIDAKESLRQRTLDEIVLRSAPLVEAGRLELKKGAETSNKVLMSFEVVSEVPVYKCETASSDVVERCINEKIIRFANLFKGYCQSKDIPCDIKPIKNYSDSETTAYGRIGAEGDVPLDQLNATIQGTTVFDYGVKAQITNIYALDDVCLFPGQMAAITGRCFEDEFGVRYVASKIRKCLYTSIDNYIGCGIPTEPPMATAHSNQKFNSENLHISVVRGCLLTDELEPVNFGHVFNKIKRDKPHVVFLMGPFVSANGEGLSRLGDITFIYKRFFNELSLLATIPQLHKTYFVLVPHCYDVISGFPLPQPPFNCENSLLEDVKYSENIVFLSNPGYIRINGILFGVTSCDPVSGIANNMICIPNEKRTERVCKQLLHQRSFFPGYPASALPAEYAVDHAMLRHLEFAEDAVPDVFIFSNSTDKEPFVEFAGGRAFVGCHGGGIPKDALLEACTDIYIAPYDGENAAIQPLDIESRLSLALALWRA</sequence>
<dbReference type="GO" id="GO:0005658">
    <property type="term" value="C:alpha DNA polymerase:primase complex"/>
    <property type="evidence" value="ECO:0007669"/>
    <property type="project" value="TreeGrafter"/>
</dbReference>
<accession>A0AAD9LE54</accession>
<evidence type="ECO:0000259" key="6">
    <source>
        <dbReference type="Pfam" id="PF04042"/>
    </source>
</evidence>
<keyword evidence="5" id="KW-0539">Nucleus</keyword>
<dbReference type="InterPro" id="IPR016722">
    <property type="entry name" value="DNA_pol_alpha_bsu"/>
</dbReference>
<evidence type="ECO:0000256" key="1">
    <source>
        <dbReference type="ARBA" id="ARBA00004123"/>
    </source>
</evidence>
<dbReference type="EMBL" id="JAHBMH010000073">
    <property type="protein sequence ID" value="KAK1933020.1"/>
    <property type="molecule type" value="Genomic_DNA"/>
</dbReference>
<gene>
    <name evidence="7" type="ORF">X943_001868</name>
</gene>
<keyword evidence="8" id="KW-1185">Reference proteome</keyword>
<reference evidence="7" key="2">
    <citation type="submission" date="2021-05" db="EMBL/GenBank/DDBJ databases">
        <authorList>
            <person name="Pain A."/>
        </authorList>
    </citation>
    <scope>NUCLEOTIDE SEQUENCE</scope>
    <source>
        <strain evidence="7">1802A</strain>
    </source>
</reference>
<dbReference type="Proteomes" id="UP001195914">
    <property type="component" value="Unassembled WGS sequence"/>
</dbReference>
<evidence type="ECO:0000256" key="3">
    <source>
        <dbReference type="ARBA" id="ARBA00018596"/>
    </source>
</evidence>
<dbReference type="Gene3D" id="3.60.21.60">
    <property type="match status" value="1"/>
</dbReference>
<name>A0AAD9LE54_BABDI</name>
<evidence type="ECO:0000256" key="5">
    <source>
        <dbReference type="ARBA" id="ARBA00023242"/>
    </source>
</evidence>
<dbReference type="Pfam" id="PF04042">
    <property type="entry name" value="DNA_pol_E_B"/>
    <property type="match status" value="1"/>
</dbReference>
<evidence type="ECO:0000313" key="7">
    <source>
        <dbReference type="EMBL" id="KAK1933020.1"/>
    </source>
</evidence>
<organism evidence="7 8">
    <name type="scientific">Babesia divergens</name>
    <dbReference type="NCBI Taxonomy" id="32595"/>
    <lineage>
        <taxon>Eukaryota</taxon>
        <taxon>Sar</taxon>
        <taxon>Alveolata</taxon>
        <taxon>Apicomplexa</taxon>
        <taxon>Aconoidasida</taxon>
        <taxon>Piroplasmida</taxon>
        <taxon>Babesiidae</taxon>
        <taxon>Babesia</taxon>
    </lineage>
</organism>
<feature type="domain" description="DNA polymerase alpha/delta/epsilon subunit B" evidence="6">
    <location>
        <begin position="309"/>
        <end position="511"/>
    </location>
</feature>
<dbReference type="PANTHER" id="PTHR23061">
    <property type="entry name" value="DNA POLYMERASE 2 ALPHA 70 KDA SUBUNIT"/>
    <property type="match status" value="1"/>
</dbReference>
<evidence type="ECO:0000256" key="4">
    <source>
        <dbReference type="ARBA" id="ARBA00022705"/>
    </source>
</evidence>
<protein>
    <recommendedName>
        <fullName evidence="3">DNA polymerase alpha subunit B</fullName>
    </recommendedName>
</protein>
<comment type="similarity">
    <text evidence="2">Belongs to the DNA polymerase alpha subunit B family.</text>
</comment>
<dbReference type="InterPro" id="IPR007185">
    <property type="entry name" value="DNA_pol_a/d/e_bsu"/>
</dbReference>
<keyword evidence="4" id="KW-0235">DNA replication</keyword>
<dbReference type="PANTHER" id="PTHR23061:SF12">
    <property type="entry name" value="DNA POLYMERASE ALPHA SUBUNIT B"/>
    <property type="match status" value="1"/>
</dbReference>
<reference evidence="7" key="1">
    <citation type="journal article" date="2014" name="Nucleic Acids Res.">
        <title>The evolutionary dynamics of variant antigen genes in Babesia reveal a history of genomic innovation underlying host-parasite interaction.</title>
        <authorList>
            <person name="Jackson A.P."/>
            <person name="Otto T.D."/>
            <person name="Darby A."/>
            <person name="Ramaprasad A."/>
            <person name="Xia D."/>
            <person name="Echaide I.E."/>
            <person name="Farber M."/>
            <person name="Gahlot S."/>
            <person name="Gamble J."/>
            <person name="Gupta D."/>
            <person name="Gupta Y."/>
            <person name="Jackson L."/>
            <person name="Malandrin L."/>
            <person name="Malas T.B."/>
            <person name="Moussa E."/>
            <person name="Nair M."/>
            <person name="Reid A.J."/>
            <person name="Sanders M."/>
            <person name="Sharma J."/>
            <person name="Tracey A."/>
            <person name="Quail M.A."/>
            <person name="Weir W."/>
            <person name="Wastling J.M."/>
            <person name="Hall N."/>
            <person name="Willadsen P."/>
            <person name="Lingelbach K."/>
            <person name="Shiels B."/>
            <person name="Tait A."/>
            <person name="Berriman M."/>
            <person name="Allred D.R."/>
            <person name="Pain A."/>
        </authorList>
    </citation>
    <scope>NUCLEOTIDE SEQUENCE</scope>
    <source>
        <strain evidence="7">1802A</strain>
    </source>
</reference>
<comment type="caution">
    <text evidence="7">The sequence shown here is derived from an EMBL/GenBank/DDBJ whole genome shotgun (WGS) entry which is preliminary data.</text>
</comment>
<dbReference type="GO" id="GO:0003677">
    <property type="term" value="F:DNA binding"/>
    <property type="evidence" value="ECO:0007669"/>
    <property type="project" value="InterPro"/>
</dbReference>
<evidence type="ECO:0000313" key="8">
    <source>
        <dbReference type="Proteomes" id="UP001195914"/>
    </source>
</evidence>
<comment type="subcellular location">
    <subcellularLocation>
        <location evidence="1">Nucleus</location>
    </subcellularLocation>
</comment>
<proteinExistence type="inferred from homology"/>
<dbReference type="GO" id="GO:0006270">
    <property type="term" value="P:DNA replication initiation"/>
    <property type="evidence" value="ECO:0007669"/>
    <property type="project" value="TreeGrafter"/>
</dbReference>
<dbReference type="AlphaFoldDB" id="A0AAD9LE54"/>
<evidence type="ECO:0000256" key="2">
    <source>
        <dbReference type="ARBA" id="ARBA00007299"/>
    </source>
</evidence>